<feature type="signal peptide" evidence="1">
    <location>
        <begin position="1"/>
        <end position="28"/>
    </location>
</feature>
<dbReference type="InterPro" id="IPR036073">
    <property type="entry name" value="Desulfoferrodoxin_Fe-bd_dom_sf"/>
</dbReference>
<sequence length="142" mass="15395">MSNRRAFLKSSLAVAAGVAVGHVSPVSADSASLPRGVVYTSHNPGKWSKKVGGHLPKVEVEGNKVTVTTTHGMSDEHYIVRHTIVSKNGDVLGEKTFSPSDTQAKSEFELPATSSKYVWDTTTLYATSFCNKHDLWVTEFEA</sequence>
<dbReference type="Pfam" id="PF01880">
    <property type="entry name" value="Desulfoferrodox"/>
    <property type="match status" value="1"/>
</dbReference>
<proteinExistence type="predicted"/>
<evidence type="ECO:0000259" key="2">
    <source>
        <dbReference type="Pfam" id="PF01880"/>
    </source>
</evidence>
<reference evidence="3" key="1">
    <citation type="journal article" date="2021" name="ISME J.">
        <title>Fine-scale metabolic discontinuity in a stratified prokaryote microbiome of a Red Sea deep halocline.</title>
        <authorList>
            <person name="Michoud G."/>
            <person name="Ngugi D.K."/>
            <person name="Barozzi A."/>
            <person name="Merlino G."/>
            <person name="Calleja M.L."/>
            <person name="Delgado-Huertas A."/>
            <person name="Moran X.A.G."/>
            <person name="Daffonchio D."/>
        </authorList>
    </citation>
    <scope>NUCLEOTIDE SEQUENCE</scope>
    <source>
        <strain evidence="3">SuakinDeep_MAG55_1</strain>
    </source>
</reference>
<accession>A0A942A5A9</accession>
<feature type="chain" id="PRO_5037788596" description="Desulfoferrodoxin ferrous iron-binding domain-containing protein" evidence="1">
    <location>
        <begin position="29"/>
        <end position="142"/>
    </location>
</feature>
<dbReference type="InterPro" id="IPR002742">
    <property type="entry name" value="Desulfoferrodoxin_Fe-bd_dom"/>
</dbReference>
<dbReference type="SUPFAM" id="SSF49367">
    <property type="entry name" value="Superoxide reductase-like"/>
    <property type="match status" value="1"/>
</dbReference>
<dbReference type="EMBL" id="JAANXD010000069">
    <property type="protein sequence ID" value="MBS1258572.1"/>
    <property type="molecule type" value="Genomic_DNA"/>
</dbReference>
<keyword evidence="1" id="KW-0732">Signal</keyword>
<dbReference type="GO" id="GO:0016491">
    <property type="term" value="F:oxidoreductase activity"/>
    <property type="evidence" value="ECO:0007669"/>
    <property type="project" value="InterPro"/>
</dbReference>
<dbReference type="Proteomes" id="UP000722750">
    <property type="component" value="Unassembled WGS sequence"/>
</dbReference>
<dbReference type="PROSITE" id="PS51318">
    <property type="entry name" value="TAT"/>
    <property type="match status" value="1"/>
</dbReference>
<dbReference type="InterPro" id="IPR006311">
    <property type="entry name" value="TAT_signal"/>
</dbReference>
<feature type="domain" description="Desulfoferrodoxin ferrous iron-binding" evidence="2">
    <location>
        <begin position="53"/>
        <end position="138"/>
    </location>
</feature>
<evidence type="ECO:0000256" key="1">
    <source>
        <dbReference type="SAM" id="SignalP"/>
    </source>
</evidence>
<dbReference type="GO" id="GO:0005506">
    <property type="term" value="F:iron ion binding"/>
    <property type="evidence" value="ECO:0007669"/>
    <property type="project" value="InterPro"/>
</dbReference>
<dbReference type="AlphaFoldDB" id="A0A942A5A9"/>
<name>A0A942A5A9_9BACT</name>
<evidence type="ECO:0000313" key="4">
    <source>
        <dbReference type="Proteomes" id="UP000722750"/>
    </source>
</evidence>
<organism evidence="3 4">
    <name type="scientific">Candidatus Scalindua arabica</name>
    <dbReference type="NCBI Taxonomy" id="1127984"/>
    <lineage>
        <taxon>Bacteria</taxon>
        <taxon>Pseudomonadati</taxon>
        <taxon>Planctomycetota</taxon>
        <taxon>Candidatus Brocadiia</taxon>
        <taxon>Candidatus Brocadiales</taxon>
        <taxon>Candidatus Scalinduaceae</taxon>
        <taxon>Candidatus Scalindua</taxon>
    </lineage>
</organism>
<dbReference type="NCBIfam" id="TIGR01409">
    <property type="entry name" value="TAT_signal_seq"/>
    <property type="match status" value="1"/>
</dbReference>
<evidence type="ECO:0000313" key="3">
    <source>
        <dbReference type="EMBL" id="MBS1258572.1"/>
    </source>
</evidence>
<comment type="caution">
    <text evidence="3">The sequence shown here is derived from an EMBL/GenBank/DDBJ whole genome shotgun (WGS) entry which is preliminary data.</text>
</comment>
<dbReference type="Gene3D" id="2.60.40.730">
    <property type="entry name" value="SOR catalytic domain"/>
    <property type="match status" value="1"/>
</dbReference>
<protein>
    <recommendedName>
        <fullName evidence="2">Desulfoferrodoxin ferrous iron-binding domain-containing protein</fullName>
    </recommendedName>
</protein>
<gene>
    <name evidence="3" type="ORF">MAG551_01631</name>
</gene>
<dbReference type="InterPro" id="IPR019546">
    <property type="entry name" value="TAT_signal_bac_arc"/>
</dbReference>